<comment type="caution">
    <text evidence="7">Lacks conserved residue(s) required for the propagation of feature annotation.</text>
</comment>
<dbReference type="HAMAP" id="MF_01207">
    <property type="entry name" value="MsrQ"/>
    <property type="match status" value="1"/>
</dbReference>
<evidence type="ECO:0000313" key="10">
    <source>
        <dbReference type="Proteomes" id="UP000199144"/>
    </source>
</evidence>
<dbReference type="InterPro" id="IPR022837">
    <property type="entry name" value="MsrQ-like"/>
</dbReference>
<dbReference type="EMBL" id="FOTQ01000010">
    <property type="protein sequence ID" value="SFM59665.1"/>
    <property type="molecule type" value="Genomic_DNA"/>
</dbReference>
<keyword evidence="7" id="KW-0479">Metal-binding</keyword>
<dbReference type="PANTHER" id="PTHR36964:SF1">
    <property type="entry name" value="PROTEIN-METHIONINE-SULFOXIDE REDUCTASE HEME-BINDING SUBUNIT MSRQ"/>
    <property type="match status" value="1"/>
</dbReference>
<dbReference type="GO" id="GO:0010181">
    <property type="term" value="F:FMN binding"/>
    <property type="evidence" value="ECO:0007669"/>
    <property type="project" value="UniProtKB-UniRule"/>
</dbReference>
<dbReference type="OrthoDB" id="9788328at2"/>
<feature type="transmembrane region" description="Helical" evidence="7">
    <location>
        <begin position="149"/>
        <end position="169"/>
    </location>
</feature>
<comment type="function">
    <text evidence="7">Part of the MsrPQ system that repairs oxidized periplasmic proteins containing methionine sulfoxide residues (Met-O), using respiratory chain electrons. Thus protects these proteins from oxidative-stress damage caused by reactive species of oxygen and chlorine generated by the host defense mechanisms. MsrPQ is essential for the maintenance of envelope integrity under bleach stress, rescuing a wide series of structurally unrelated periplasmic proteins from methionine oxidation. MsrQ provides electrons for reduction to the reductase catalytic subunit MsrP, using the quinone pool of the respiratory chain.</text>
</comment>
<keyword evidence="3 7" id="KW-0812">Transmembrane</keyword>
<evidence type="ECO:0000256" key="5">
    <source>
        <dbReference type="ARBA" id="ARBA00023004"/>
    </source>
</evidence>
<evidence type="ECO:0000256" key="3">
    <source>
        <dbReference type="ARBA" id="ARBA00022692"/>
    </source>
</evidence>
<dbReference type="GO" id="GO:0009055">
    <property type="term" value="F:electron transfer activity"/>
    <property type="evidence" value="ECO:0007669"/>
    <property type="project" value="UniProtKB-UniRule"/>
</dbReference>
<keyword evidence="10" id="KW-1185">Reference proteome</keyword>
<dbReference type="GO" id="GO:0005886">
    <property type="term" value="C:plasma membrane"/>
    <property type="evidence" value="ECO:0007669"/>
    <property type="project" value="UniProtKB-SubCell"/>
</dbReference>
<comment type="cofactor">
    <cofactor evidence="7">
        <name>FMN</name>
        <dbReference type="ChEBI" id="CHEBI:58210"/>
    </cofactor>
    <text evidence="7">Binds 1 FMN per subunit.</text>
</comment>
<name>A0A1I4S587_9RHOB</name>
<comment type="subunit">
    <text evidence="7">Heterodimer of a catalytic subunit (MsrP) and a heme-binding subunit (MsrQ).</text>
</comment>
<dbReference type="Proteomes" id="UP000199144">
    <property type="component" value="Unassembled WGS sequence"/>
</dbReference>
<keyword evidence="7" id="KW-0285">Flavoprotein</keyword>
<evidence type="ECO:0000313" key="9">
    <source>
        <dbReference type="EMBL" id="SFM59665.1"/>
    </source>
</evidence>
<feature type="transmembrane region" description="Helical" evidence="7">
    <location>
        <begin position="81"/>
        <end position="104"/>
    </location>
</feature>
<dbReference type="GO" id="GO:0030091">
    <property type="term" value="P:protein repair"/>
    <property type="evidence" value="ECO:0007669"/>
    <property type="project" value="UniProtKB-UniRule"/>
</dbReference>
<dbReference type="STRING" id="254406.SAMN04488042_1108"/>
<keyword evidence="7" id="KW-1003">Cell membrane</keyword>
<keyword evidence="7" id="KW-0288">FMN</keyword>
<protein>
    <recommendedName>
        <fullName evidence="7">Protein-methionine-sulfoxide reductase heme-binding subunit MsrQ</fullName>
    </recommendedName>
    <alternativeName>
        <fullName evidence="7">Flavocytochrome MsrQ</fullName>
    </alternativeName>
</protein>
<dbReference type="GO" id="GO:0016679">
    <property type="term" value="F:oxidoreductase activity, acting on diphenols and related substances as donors"/>
    <property type="evidence" value="ECO:0007669"/>
    <property type="project" value="TreeGrafter"/>
</dbReference>
<organism evidence="9 10">
    <name type="scientific">Shimia aestuarii</name>
    <dbReference type="NCBI Taxonomy" id="254406"/>
    <lineage>
        <taxon>Bacteria</taxon>
        <taxon>Pseudomonadati</taxon>
        <taxon>Pseudomonadota</taxon>
        <taxon>Alphaproteobacteria</taxon>
        <taxon>Rhodobacterales</taxon>
        <taxon>Roseobacteraceae</taxon>
    </lineage>
</organism>
<keyword evidence="4 7" id="KW-1133">Transmembrane helix</keyword>
<sequence length="199" mass="22731">MIDTLNTTLRRVPPWSLYILAALYPAWLLQQGVTGGLGVDPVKAMEHDLGRRSLQLIVAGLCITPLRRFTGLNLVRFRRAVGLIAFFYICLHLTVWLVLDVQILSQVWADILKRPYITIGMAGFLLLVPLAVTSNAYSVRRLGRRWNRLHRLVYLAALLGAFHFVMLVKGFQYEPLIYLVCVIVLLLTRLAPRRRRIPT</sequence>
<dbReference type="PANTHER" id="PTHR36964">
    <property type="entry name" value="PROTEIN-METHIONINE-SULFOXIDE REDUCTASE HEME-BINDING SUBUNIT MSRQ"/>
    <property type="match status" value="1"/>
</dbReference>
<comment type="cofactor">
    <cofactor evidence="7">
        <name>heme b</name>
        <dbReference type="ChEBI" id="CHEBI:60344"/>
    </cofactor>
    <text evidence="7">Binds 1 heme b (iron(II)-protoporphyrin IX) group per subunit.</text>
</comment>
<evidence type="ECO:0000256" key="2">
    <source>
        <dbReference type="ARBA" id="ARBA00022448"/>
    </source>
</evidence>
<comment type="similarity">
    <text evidence="7">Belongs to the MsrQ family.</text>
</comment>
<evidence type="ECO:0000256" key="7">
    <source>
        <dbReference type="HAMAP-Rule" id="MF_01207"/>
    </source>
</evidence>
<feature type="transmembrane region" description="Helical" evidence="7">
    <location>
        <begin position="175"/>
        <end position="192"/>
    </location>
</feature>
<keyword evidence="6 7" id="KW-0472">Membrane</keyword>
<dbReference type="GO" id="GO:0020037">
    <property type="term" value="F:heme binding"/>
    <property type="evidence" value="ECO:0007669"/>
    <property type="project" value="UniProtKB-UniRule"/>
</dbReference>
<dbReference type="NCBIfam" id="NF003833">
    <property type="entry name" value="PRK05419.1-5"/>
    <property type="match status" value="1"/>
</dbReference>
<evidence type="ECO:0000259" key="8">
    <source>
        <dbReference type="Pfam" id="PF01794"/>
    </source>
</evidence>
<dbReference type="GO" id="GO:0046872">
    <property type="term" value="F:metal ion binding"/>
    <property type="evidence" value="ECO:0007669"/>
    <property type="project" value="UniProtKB-KW"/>
</dbReference>
<dbReference type="AlphaFoldDB" id="A0A1I4S587"/>
<dbReference type="Pfam" id="PF01794">
    <property type="entry name" value="Ferric_reduct"/>
    <property type="match status" value="1"/>
</dbReference>
<dbReference type="RefSeq" id="WP_093095864.1">
    <property type="nucleotide sequence ID" value="NZ_FOTQ01000010.1"/>
</dbReference>
<comment type="subcellular location">
    <subcellularLocation>
        <location evidence="7">Cell membrane</location>
        <topology evidence="7">Multi-pass membrane protein</topology>
    </subcellularLocation>
    <subcellularLocation>
        <location evidence="1">Membrane</location>
        <topology evidence="1">Multi-pass membrane protein</topology>
    </subcellularLocation>
</comment>
<dbReference type="InterPro" id="IPR013130">
    <property type="entry name" value="Fe3_Rdtase_TM_dom"/>
</dbReference>
<keyword evidence="7" id="KW-0249">Electron transport</keyword>
<evidence type="ECO:0000256" key="1">
    <source>
        <dbReference type="ARBA" id="ARBA00004141"/>
    </source>
</evidence>
<keyword evidence="2 7" id="KW-0813">Transport</keyword>
<evidence type="ECO:0000256" key="4">
    <source>
        <dbReference type="ARBA" id="ARBA00022989"/>
    </source>
</evidence>
<keyword evidence="7" id="KW-0349">Heme</keyword>
<feature type="transmembrane region" description="Helical" evidence="7">
    <location>
        <begin position="116"/>
        <end position="137"/>
    </location>
</feature>
<proteinExistence type="inferred from homology"/>
<evidence type="ECO:0000256" key="6">
    <source>
        <dbReference type="ARBA" id="ARBA00023136"/>
    </source>
</evidence>
<feature type="domain" description="Ferric oxidoreductase" evidence="8">
    <location>
        <begin position="62"/>
        <end position="160"/>
    </location>
</feature>
<reference evidence="9 10" key="1">
    <citation type="submission" date="2016-10" db="EMBL/GenBank/DDBJ databases">
        <authorList>
            <person name="de Groot N.N."/>
        </authorList>
    </citation>
    <scope>NUCLEOTIDE SEQUENCE [LARGE SCALE GENOMIC DNA]</scope>
    <source>
        <strain evidence="9 10">DSM 15283</strain>
    </source>
</reference>
<keyword evidence="5 7" id="KW-0408">Iron</keyword>
<accession>A0A1I4S587</accession>
<gene>
    <name evidence="7" type="primary">msrQ</name>
    <name evidence="9" type="ORF">SAMN04488042_1108</name>
</gene>